<accession>A0A0J6XLR5</accession>
<name>A0A0J6XLR5_9ACTN</name>
<keyword evidence="2" id="KW-1185">Reference proteome</keyword>
<dbReference type="EMBL" id="LFML01000056">
    <property type="protein sequence ID" value="KMO97035.1"/>
    <property type="molecule type" value="Genomic_DNA"/>
</dbReference>
<gene>
    <name evidence="1" type="ORF">ACS04_15060</name>
</gene>
<dbReference type="AlphaFoldDB" id="A0A0J6XLR5"/>
<evidence type="ECO:0000313" key="1">
    <source>
        <dbReference type="EMBL" id="KMO97035.1"/>
    </source>
</evidence>
<organism evidence="1 2">
    <name type="scientific">Streptomyces roseus</name>
    <dbReference type="NCBI Taxonomy" id="66430"/>
    <lineage>
        <taxon>Bacteria</taxon>
        <taxon>Bacillati</taxon>
        <taxon>Actinomycetota</taxon>
        <taxon>Actinomycetes</taxon>
        <taxon>Kitasatosporales</taxon>
        <taxon>Streptomycetaceae</taxon>
        <taxon>Streptomyces</taxon>
    </lineage>
</organism>
<dbReference type="PATRIC" id="fig|66430.4.peg.5680"/>
<dbReference type="Proteomes" id="UP000035932">
    <property type="component" value="Unassembled WGS sequence"/>
</dbReference>
<proteinExistence type="predicted"/>
<comment type="caution">
    <text evidence="1">The sequence shown here is derived from an EMBL/GenBank/DDBJ whole genome shotgun (WGS) entry which is preliminary data.</text>
</comment>
<evidence type="ECO:0000313" key="2">
    <source>
        <dbReference type="Proteomes" id="UP000035932"/>
    </source>
</evidence>
<protein>
    <submittedName>
        <fullName evidence="1">Uncharacterized protein</fullName>
    </submittedName>
</protein>
<reference evidence="1 2" key="1">
    <citation type="submission" date="2015-06" db="EMBL/GenBank/DDBJ databases">
        <title>Recapitulation of the evolution of biosynthetic gene clusters reveals hidden chemical diversity on bacterial genomes.</title>
        <authorList>
            <person name="Cruz-Morales P."/>
            <person name="Martinez-Guerrero C."/>
            <person name="Morales-Escalante M.A."/>
            <person name="Yanez-Guerra L.A."/>
            <person name="Kopp J.F."/>
            <person name="Feldmann J."/>
            <person name="Ramos-Aboites H.E."/>
            <person name="Barona-Gomez F."/>
        </authorList>
    </citation>
    <scope>NUCLEOTIDE SEQUENCE [LARGE SCALE GENOMIC DNA]</scope>
    <source>
        <strain evidence="1 2">ATCC 31245</strain>
    </source>
</reference>
<sequence>MLALEFPGSPELREQISFVEVVGKWGENSASIDLRVQGGVAPAPSAFSGIVPVEATVYDGYGELFGEILVWVASGYLSGIEYAWYGDSPPTSLPAKGSIVVELGTGK</sequence>